<dbReference type="RefSeq" id="WP_188545360.1">
    <property type="nucleotide sequence ID" value="NZ_BMCU01000002.1"/>
</dbReference>
<dbReference type="AlphaFoldDB" id="A0A917D244"/>
<dbReference type="PANTHER" id="PTHR10509">
    <property type="entry name" value="O-METHYLTRANSFERASE-RELATED"/>
    <property type="match status" value="1"/>
</dbReference>
<dbReference type="Proteomes" id="UP000654257">
    <property type="component" value="Unassembled WGS sequence"/>
</dbReference>
<dbReference type="PANTHER" id="PTHR10509:SF14">
    <property type="entry name" value="CAFFEOYL-COA O-METHYLTRANSFERASE 3-RELATED"/>
    <property type="match status" value="1"/>
</dbReference>
<dbReference type="GO" id="GO:0008757">
    <property type="term" value="F:S-adenosylmethionine-dependent methyltransferase activity"/>
    <property type="evidence" value="ECO:0007669"/>
    <property type="project" value="TreeGrafter"/>
</dbReference>
<keyword evidence="3" id="KW-0949">S-adenosyl-L-methionine</keyword>
<evidence type="ECO:0000256" key="3">
    <source>
        <dbReference type="ARBA" id="ARBA00022691"/>
    </source>
</evidence>
<dbReference type="Gene3D" id="3.40.50.150">
    <property type="entry name" value="Vaccinia Virus protein VP39"/>
    <property type="match status" value="1"/>
</dbReference>
<evidence type="ECO:0000313" key="4">
    <source>
        <dbReference type="EMBL" id="GGG07560.1"/>
    </source>
</evidence>
<sequence>MTDNWAGVEEFLDDTLGGPGSGKFLNLLTRMVDAKRVLEIGAQDGRSTVWLARGVGPSGRVVTLVSNTEHASMVRSDLEGAESAEAVEIVVGPAVTTLHSVRTDDDSSFDLVLVDAVDENSAQYVEWALVLGRPGTVVVLGNVVRGGEVLDESSSDPAVRGTREVLALLASHPRLDAAALQTVGTAGWDGFAVALVVE</sequence>
<dbReference type="GO" id="GO:0032259">
    <property type="term" value="P:methylation"/>
    <property type="evidence" value="ECO:0007669"/>
    <property type="project" value="UniProtKB-KW"/>
</dbReference>
<accession>A0A917D244</accession>
<reference evidence="4" key="1">
    <citation type="journal article" date="2014" name="Int. J. Syst. Evol. Microbiol.">
        <title>Complete genome sequence of Corynebacterium casei LMG S-19264T (=DSM 44701T), isolated from a smear-ripened cheese.</title>
        <authorList>
            <consortium name="US DOE Joint Genome Institute (JGI-PGF)"/>
            <person name="Walter F."/>
            <person name="Albersmeier A."/>
            <person name="Kalinowski J."/>
            <person name="Ruckert C."/>
        </authorList>
    </citation>
    <scope>NUCLEOTIDE SEQUENCE</scope>
    <source>
        <strain evidence="4">CCM 7905</strain>
    </source>
</reference>
<dbReference type="InterPro" id="IPR002935">
    <property type="entry name" value="SAM_O-MeTrfase"/>
</dbReference>
<name>A0A917D244_9NOCA</name>
<dbReference type="GO" id="GO:0008171">
    <property type="term" value="F:O-methyltransferase activity"/>
    <property type="evidence" value="ECO:0007669"/>
    <property type="project" value="InterPro"/>
</dbReference>
<dbReference type="Pfam" id="PF01596">
    <property type="entry name" value="Methyltransf_3"/>
    <property type="match status" value="1"/>
</dbReference>
<protein>
    <submittedName>
        <fullName evidence="4">O-methyltransferase</fullName>
    </submittedName>
</protein>
<keyword evidence="1" id="KW-0489">Methyltransferase</keyword>
<gene>
    <name evidence="4" type="ORF">GCM10007304_22020</name>
</gene>
<proteinExistence type="predicted"/>
<dbReference type="InterPro" id="IPR050362">
    <property type="entry name" value="Cation-dep_OMT"/>
</dbReference>
<evidence type="ECO:0000256" key="1">
    <source>
        <dbReference type="ARBA" id="ARBA00022603"/>
    </source>
</evidence>
<dbReference type="InterPro" id="IPR029063">
    <property type="entry name" value="SAM-dependent_MTases_sf"/>
</dbReference>
<organism evidence="4 5">
    <name type="scientific">Rhodococcoides trifolii</name>
    <dbReference type="NCBI Taxonomy" id="908250"/>
    <lineage>
        <taxon>Bacteria</taxon>
        <taxon>Bacillati</taxon>
        <taxon>Actinomycetota</taxon>
        <taxon>Actinomycetes</taxon>
        <taxon>Mycobacteriales</taxon>
        <taxon>Nocardiaceae</taxon>
        <taxon>Rhodococcoides</taxon>
    </lineage>
</organism>
<reference evidence="4" key="2">
    <citation type="submission" date="2020-09" db="EMBL/GenBank/DDBJ databases">
        <authorList>
            <person name="Sun Q."/>
            <person name="Sedlacek I."/>
        </authorList>
    </citation>
    <scope>NUCLEOTIDE SEQUENCE</scope>
    <source>
        <strain evidence="4">CCM 7905</strain>
    </source>
</reference>
<keyword evidence="2" id="KW-0808">Transferase</keyword>
<keyword evidence="5" id="KW-1185">Reference proteome</keyword>
<evidence type="ECO:0000313" key="5">
    <source>
        <dbReference type="Proteomes" id="UP000654257"/>
    </source>
</evidence>
<comment type="caution">
    <text evidence="4">The sequence shown here is derived from an EMBL/GenBank/DDBJ whole genome shotgun (WGS) entry which is preliminary data.</text>
</comment>
<dbReference type="SUPFAM" id="SSF53335">
    <property type="entry name" value="S-adenosyl-L-methionine-dependent methyltransferases"/>
    <property type="match status" value="1"/>
</dbReference>
<dbReference type="EMBL" id="BMCU01000002">
    <property type="protein sequence ID" value="GGG07560.1"/>
    <property type="molecule type" value="Genomic_DNA"/>
</dbReference>
<evidence type="ECO:0000256" key="2">
    <source>
        <dbReference type="ARBA" id="ARBA00022679"/>
    </source>
</evidence>
<dbReference type="PROSITE" id="PS51682">
    <property type="entry name" value="SAM_OMT_I"/>
    <property type="match status" value="1"/>
</dbReference>